<keyword evidence="5" id="KW-1185">Reference proteome</keyword>
<dbReference type="Proteomes" id="UP000182179">
    <property type="component" value="Unassembled WGS sequence"/>
</dbReference>
<protein>
    <submittedName>
        <fullName evidence="3">AAA domain-containing protein, putative AbiEii toxin, Type IV TA system</fullName>
    </submittedName>
</protein>
<dbReference type="GO" id="GO:0016887">
    <property type="term" value="F:ATP hydrolysis activity"/>
    <property type="evidence" value="ECO:0007669"/>
    <property type="project" value="InterPro"/>
</dbReference>
<dbReference type="GO" id="GO:0005524">
    <property type="term" value="F:ATP binding"/>
    <property type="evidence" value="ECO:0007669"/>
    <property type="project" value="InterPro"/>
</dbReference>
<dbReference type="Gene3D" id="3.40.50.300">
    <property type="entry name" value="P-loop containing nucleotide triphosphate hydrolases"/>
    <property type="match status" value="1"/>
</dbReference>
<evidence type="ECO:0000313" key="2">
    <source>
        <dbReference type="EMBL" id="OIN53228.1"/>
    </source>
</evidence>
<name>A0A1S2V5G9_9PSED</name>
<dbReference type="PANTHER" id="PTHR43581:SF4">
    <property type="entry name" value="ATP_GTP PHOSPHATASE"/>
    <property type="match status" value="1"/>
</dbReference>
<dbReference type="EMBL" id="FNTS01000002">
    <property type="protein sequence ID" value="SED19310.1"/>
    <property type="molecule type" value="Genomic_DNA"/>
</dbReference>
<dbReference type="SMART" id="SM00382">
    <property type="entry name" value="AAA"/>
    <property type="match status" value="1"/>
</dbReference>
<dbReference type="OrthoDB" id="9815944at2"/>
<accession>A0A1S2V5G9</accession>
<dbReference type="Proteomes" id="UP000181661">
    <property type="component" value="Unassembled WGS sequence"/>
</dbReference>
<dbReference type="PANTHER" id="PTHR43581">
    <property type="entry name" value="ATP/GTP PHOSPHATASE"/>
    <property type="match status" value="1"/>
</dbReference>
<dbReference type="AlphaFoldDB" id="A0A1S2V5G9"/>
<dbReference type="SUPFAM" id="SSF52540">
    <property type="entry name" value="P-loop containing nucleoside triphosphate hydrolases"/>
    <property type="match status" value="1"/>
</dbReference>
<dbReference type="InterPro" id="IPR027417">
    <property type="entry name" value="P-loop_NTPase"/>
</dbReference>
<reference evidence="3 5" key="2">
    <citation type="submission" date="2016-10" db="EMBL/GenBank/DDBJ databases">
        <authorList>
            <person name="Varghese N."/>
            <person name="Submissions S."/>
        </authorList>
    </citation>
    <scope>NUCLEOTIDE SEQUENCE [LARGE SCALE GENOMIC DNA]</scope>
    <source>
        <strain evidence="3 5">BS2773</strain>
    </source>
</reference>
<feature type="domain" description="AAA+ ATPase" evidence="1">
    <location>
        <begin position="430"/>
        <end position="672"/>
    </location>
</feature>
<proteinExistence type="predicted"/>
<evidence type="ECO:0000313" key="4">
    <source>
        <dbReference type="Proteomes" id="UP000181661"/>
    </source>
</evidence>
<reference evidence="2 4" key="1">
    <citation type="submission" date="2016-08" db="EMBL/GenBank/DDBJ databases">
        <title>Draft genome sequence of Pseudomonas costantinii LMG 22119, type strain isolated from cultivated mushroom (Agaricus bisporus) sporophores.</title>
        <authorList>
            <person name="Tambong J.T."/>
        </authorList>
    </citation>
    <scope>NUCLEOTIDE SEQUENCE [LARGE SCALE GENOMIC DNA]</scope>
    <source>
        <strain evidence="2 4">LMG 22119</strain>
    </source>
</reference>
<organism evidence="2 4">
    <name type="scientific">Pseudomonas costantinii</name>
    <dbReference type="NCBI Taxonomy" id="168469"/>
    <lineage>
        <taxon>Bacteria</taxon>
        <taxon>Pseudomonadati</taxon>
        <taxon>Pseudomonadota</taxon>
        <taxon>Gammaproteobacteria</taxon>
        <taxon>Pseudomonadales</taxon>
        <taxon>Pseudomonadaceae</taxon>
        <taxon>Pseudomonas</taxon>
    </lineage>
</organism>
<gene>
    <name evidence="2" type="ORF">BFL40_11360</name>
    <name evidence="3" type="ORF">SAMN04515675_0204</name>
</gene>
<dbReference type="RefSeq" id="WP_071484074.1">
    <property type="nucleotide sequence ID" value="NZ_FNTS01000002.1"/>
</dbReference>
<dbReference type="Pfam" id="PF13304">
    <property type="entry name" value="AAA_21"/>
    <property type="match status" value="1"/>
</dbReference>
<dbReference type="InterPro" id="IPR051396">
    <property type="entry name" value="Bact_Antivir_Def_Nuclease"/>
</dbReference>
<evidence type="ECO:0000259" key="1">
    <source>
        <dbReference type="SMART" id="SM00382"/>
    </source>
</evidence>
<sequence length="781" mass="88644">MQDDIELLNEMEQLNERNIHANKLFHSFRSVPTPMESDQFNALLLYFVACLISNPLDALEGEECVFVRRTNAQQLVEKTIQLIQGNSAGLVRRDIVVEALTAEFANRLMDEFQYIEPHIGRRKGFALRVFDIMLRRILSEDYRISFFHAHVVASLAVSLSKPKTRVVETFPYSGASCVTANVLKKELDTFYRKGYGHPYAHQDLINLRLKLRNLEQYPLPKLDAGDLTIVDSGLEHGHQFPALATVEKLINQDTLGNLVLVIIDRDNGHELPESLKHHISKHDLLEAVIDLPSQDRFGKHTVFTAWLLNVAKKKPGETLCIDASRLKGAGYFEPTWFAAATVDWWQSRYKIGSRRFNELSRHGLNPSFLKHLETDYRDLPGFCCELSTEVVLSAPTLTAYQHLGHEENKLKLNSPDNRPLLGILSSNPTAPVCIYIIGNNGSGKSQLLADLITDLNKQVRSSVGIAFGGFDRFPLERIKESLFEYQGTRREVDDLHPLEFLHTLSEALHEIYQDASRIEVFNEELDLLKFNGIHYLAPINDPDNPIDDWERWMASFKLFEGVQVPMGDDRFEPGVQRSTDPSIVPFRKLSSGEQQILSLLIRICANAADGMVFLIDEPEISLHVQWQQQLPHLFSRLANSFECSFVVATHSPILVANARDAISHCFVAEEMTLTAIPSHQRHSVESILLDGFKTCTPDNNEINERCAVLVSRAIRVTNQPGRLDYAQRKVLRDALALMKKTLKGTASDREDERYEHDMQLIDHADAAIKELFKRAKDRVPS</sequence>
<evidence type="ECO:0000313" key="3">
    <source>
        <dbReference type="EMBL" id="SED19310.1"/>
    </source>
</evidence>
<dbReference type="InterPro" id="IPR003593">
    <property type="entry name" value="AAA+_ATPase"/>
</dbReference>
<comment type="caution">
    <text evidence="2">The sequence shown here is derived from an EMBL/GenBank/DDBJ whole genome shotgun (WGS) entry which is preliminary data.</text>
</comment>
<evidence type="ECO:0000313" key="5">
    <source>
        <dbReference type="Proteomes" id="UP000182179"/>
    </source>
</evidence>
<dbReference type="EMBL" id="MDDR01000021">
    <property type="protein sequence ID" value="OIN53228.1"/>
    <property type="molecule type" value="Genomic_DNA"/>
</dbReference>
<dbReference type="InterPro" id="IPR003959">
    <property type="entry name" value="ATPase_AAA_core"/>
</dbReference>